<gene>
    <name evidence="8" type="ORF">MSP1401_LOCUS1314</name>
</gene>
<keyword evidence="2" id="KW-0808">Transferase</keyword>
<dbReference type="InterPro" id="IPR008145">
    <property type="entry name" value="GK/Ca_channel_bsu"/>
</dbReference>
<comment type="caution">
    <text evidence="4">Lacks conserved residue(s) required for the propagation of feature annotation.</text>
</comment>
<protein>
    <recommendedName>
        <fullName evidence="9">Guanylate kinase-like domain-containing protein</fullName>
    </recommendedName>
</protein>
<dbReference type="InterPro" id="IPR008144">
    <property type="entry name" value="Guanylate_kin-like_dom"/>
</dbReference>
<feature type="region of interest" description="Disordered" evidence="5">
    <location>
        <begin position="894"/>
        <end position="930"/>
    </location>
</feature>
<comment type="similarity">
    <text evidence="1">Belongs to the guanylate kinase family.</text>
</comment>
<evidence type="ECO:0008006" key="9">
    <source>
        <dbReference type="Google" id="ProtNLM"/>
    </source>
</evidence>
<evidence type="ECO:0000256" key="5">
    <source>
        <dbReference type="SAM" id="MobiDB-lite"/>
    </source>
</evidence>
<reference evidence="8" key="1">
    <citation type="submission" date="2021-01" db="EMBL/GenBank/DDBJ databases">
        <authorList>
            <person name="Corre E."/>
            <person name="Pelletier E."/>
            <person name="Niang G."/>
            <person name="Scheremetjew M."/>
            <person name="Finn R."/>
            <person name="Kale V."/>
            <person name="Holt S."/>
            <person name="Cochrane G."/>
            <person name="Meng A."/>
            <person name="Brown T."/>
            <person name="Cohen L."/>
        </authorList>
    </citation>
    <scope>NUCLEOTIDE SEQUENCE</scope>
    <source>
        <strain evidence="8">CCAC1681</strain>
    </source>
</reference>
<feature type="region of interest" description="Disordered" evidence="5">
    <location>
        <begin position="586"/>
        <end position="633"/>
    </location>
</feature>
<name>A0A7S0GL61_MICPS</name>
<dbReference type="GO" id="GO:0005829">
    <property type="term" value="C:cytosol"/>
    <property type="evidence" value="ECO:0007669"/>
    <property type="project" value="TreeGrafter"/>
</dbReference>
<evidence type="ECO:0000256" key="2">
    <source>
        <dbReference type="ARBA" id="ARBA00022679"/>
    </source>
</evidence>
<feature type="compositionally biased region" description="Acidic residues" evidence="5">
    <location>
        <begin position="853"/>
        <end position="863"/>
    </location>
</feature>
<dbReference type="InterPro" id="IPR020590">
    <property type="entry name" value="Guanylate_kinase_CS"/>
</dbReference>
<dbReference type="PROSITE" id="PS50052">
    <property type="entry name" value="GUANYLATE_KINASE_2"/>
    <property type="match status" value="3"/>
</dbReference>
<dbReference type="SUPFAM" id="SSF52540">
    <property type="entry name" value="P-loop containing nucleoside triphosphate hydrolases"/>
    <property type="match status" value="2"/>
</dbReference>
<organism evidence="8">
    <name type="scientific">Micromonas pusilla</name>
    <name type="common">Picoplanktonic green alga</name>
    <name type="synonym">Chromulina pusilla</name>
    <dbReference type="NCBI Taxonomy" id="38833"/>
    <lineage>
        <taxon>Eukaryota</taxon>
        <taxon>Viridiplantae</taxon>
        <taxon>Chlorophyta</taxon>
        <taxon>Mamiellophyceae</taxon>
        <taxon>Mamiellales</taxon>
        <taxon>Mamiellaceae</taxon>
        <taxon>Micromonas</taxon>
    </lineage>
</organism>
<evidence type="ECO:0000259" key="7">
    <source>
        <dbReference type="PROSITE" id="PS50203"/>
    </source>
</evidence>
<dbReference type="PANTHER" id="PTHR23117:SF13">
    <property type="entry name" value="GUANYLATE KINASE"/>
    <property type="match status" value="1"/>
</dbReference>
<dbReference type="SMART" id="SM00072">
    <property type="entry name" value="GuKc"/>
    <property type="match status" value="2"/>
</dbReference>
<evidence type="ECO:0000256" key="1">
    <source>
        <dbReference type="ARBA" id="ARBA00005790"/>
    </source>
</evidence>
<evidence type="ECO:0000256" key="3">
    <source>
        <dbReference type="ARBA" id="ARBA00022777"/>
    </source>
</evidence>
<accession>A0A7S0GL61</accession>
<feature type="region of interest" description="Disordered" evidence="5">
    <location>
        <begin position="840"/>
        <end position="870"/>
    </location>
</feature>
<dbReference type="EMBL" id="HBEN01001607">
    <property type="protein sequence ID" value="CAD8431157.1"/>
    <property type="molecule type" value="Transcribed_RNA"/>
</dbReference>
<feature type="domain" description="Calpain catalytic" evidence="7">
    <location>
        <begin position="39"/>
        <end position="243"/>
    </location>
</feature>
<feature type="region of interest" description="Disordered" evidence="5">
    <location>
        <begin position="1"/>
        <end position="51"/>
    </location>
</feature>
<feature type="domain" description="Guanylate kinase-like" evidence="6">
    <location>
        <begin position="812"/>
        <end position="1056"/>
    </location>
</feature>
<evidence type="ECO:0000256" key="4">
    <source>
        <dbReference type="PROSITE-ProRule" id="PRU00239"/>
    </source>
</evidence>
<dbReference type="GO" id="GO:0004385">
    <property type="term" value="F:GMP kinase activity"/>
    <property type="evidence" value="ECO:0007669"/>
    <property type="project" value="TreeGrafter"/>
</dbReference>
<evidence type="ECO:0000259" key="6">
    <source>
        <dbReference type="PROSITE" id="PS50052"/>
    </source>
</evidence>
<dbReference type="GO" id="GO:0006508">
    <property type="term" value="P:proteolysis"/>
    <property type="evidence" value="ECO:0007669"/>
    <property type="project" value="InterPro"/>
</dbReference>
<dbReference type="InterPro" id="IPR001300">
    <property type="entry name" value="Peptidase_C2_calpain_cat"/>
</dbReference>
<keyword evidence="3" id="KW-0418">Kinase</keyword>
<dbReference type="Gene3D" id="3.40.50.300">
    <property type="entry name" value="P-loop containing nucleotide triphosphate hydrolases"/>
    <property type="match status" value="3"/>
</dbReference>
<evidence type="ECO:0000313" key="8">
    <source>
        <dbReference type="EMBL" id="CAD8431157.1"/>
    </source>
</evidence>
<dbReference type="PANTHER" id="PTHR23117">
    <property type="entry name" value="GUANYLATE KINASE-RELATED"/>
    <property type="match status" value="1"/>
</dbReference>
<feature type="compositionally biased region" description="Basic and acidic residues" evidence="5">
    <location>
        <begin position="24"/>
        <end position="47"/>
    </location>
</feature>
<dbReference type="AlphaFoldDB" id="A0A7S0GL61"/>
<feature type="domain" description="Guanylate kinase-like" evidence="6">
    <location>
        <begin position="291"/>
        <end position="514"/>
    </location>
</feature>
<feature type="domain" description="Guanylate kinase-like" evidence="6">
    <location>
        <begin position="548"/>
        <end position="792"/>
    </location>
</feature>
<dbReference type="InterPro" id="IPR038765">
    <property type="entry name" value="Papain-like_cys_pep_sf"/>
</dbReference>
<dbReference type="Pfam" id="PF00625">
    <property type="entry name" value="Guanylate_kin"/>
    <property type="match status" value="2"/>
</dbReference>
<sequence>MADEAAAGGVSRRSDMETTFPVWDDAKVEEILTREDDPRGEDGKFVDEADGLAHPTAMDQYLVEWKRPELLLEDTPVVPVVVLRPPPAEGEGEDGEPQAAAPEGDDAGGIRDLVDEHCLYFGTPCVEWIANAIRLVYERRDVIEPGYLLWENIWPKDPETNLPVPSPNGKYLVRAYVMNAWRVVEVDDRLPVDLFGATLGTGSRPIMSWPGLLTKAIFKLMKRYGVEHLETTADAPVAQWLTGWDREALGTEEIVANGALFDRLFDAHRRFKRQALPTVFLRDRFKHPTPPRIISLCGPAGIGKTALLDALVEKFPESFGRCVATTSRAPKEHETEGKEYHFLPRRSFREAVEQKAFLETSIVLDPLLGKSSDAPYHVDDRKADGARYAYGMSFESIRAVAAGGKVLLAECDLEGSVALKNHDAFEAFTVRVDAPDEAWLERRLKARAREDESTIQKRLDFARAEWEIARPGFADPPPEAGAEAAEAPAQEKYHSVLLEDDADALFYQFKVRCAELSPVVRNRLLGLPSYILDYSDVIPANETETPKIKPVVVSGPNFLEKSDCLRRVAREFPEVFAFPKIVTTEPPRAKFPSEDDPEEEEEAEGSGDEPPAADADANDAEPPTPGRPGHPWSALAMEHLTPEAFDAAVGELACVWETQFAHAEVTYKYGITKASLEKAASETRLALVNLPSVEALDAFVAFCAANEASIAPAGGPPMSLFLGPATFDEHEHRLRRWLTESDASVASAVANAKAELAAGRERGAYDATLVVSDAHDSSSLDETLKRLCELVSAKRPDIIKPVDEALEAAKITRPLVLCGPAEGGKKALLERLTTEFPNRFARVVTTTTRPAEEGEQASEEEGETPPRSARYRFVSKEQFDADLAEDKFLEHVERRAASAEDEGASSPAGDGDGDAPGEAERNENENTPGFMYGVSREAFEAAREGGRIPVLDVDAAGVRALKRQFPEGTFLCVVPANVEALERKLRARADAAAAAAAAASSAETASERSSRVFPELSCFPFELEAFFVVCFFEPIVAHAGSASASPPGIEPESFLT</sequence>
<feature type="region of interest" description="Disordered" evidence="5">
    <location>
        <begin position="83"/>
        <end position="108"/>
    </location>
</feature>
<dbReference type="GO" id="GO:0004198">
    <property type="term" value="F:calcium-dependent cysteine-type endopeptidase activity"/>
    <property type="evidence" value="ECO:0007669"/>
    <property type="project" value="InterPro"/>
</dbReference>
<dbReference type="PROSITE" id="PS00856">
    <property type="entry name" value="GUANYLATE_KINASE_1"/>
    <property type="match status" value="1"/>
</dbReference>
<dbReference type="InterPro" id="IPR027417">
    <property type="entry name" value="P-loop_NTPase"/>
</dbReference>
<dbReference type="PROSITE" id="PS50203">
    <property type="entry name" value="CALPAIN_CAT"/>
    <property type="match status" value="1"/>
</dbReference>
<dbReference type="SUPFAM" id="SSF54001">
    <property type="entry name" value="Cysteine proteinases"/>
    <property type="match status" value="1"/>
</dbReference>
<feature type="compositionally biased region" description="Acidic residues" evidence="5">
    <location>
        <begin position="594"/>
        <end position="607"/>
    </location>
</feature>
<proteinExistence type="inferred from homology"/>